<keyword evidence="3" id="KW-1185">Reference proteome</keyword>
<evidence type="ECO:0000256" key="1">
    <source>
        <dbReference type="SAM" id="MobiDB-lite"/>
    </source>
</evidence>
<reference evidence="2" key="1">
    <citation type="journal article" date="2020" name="Stud. Mycol.">
        <title>101 Dothideomycetes genomes: a test case for predicting lifestyles and emergence of pathogens.</title>
        <authorList>
            <person name="Haridas S."/>
            <person name="Albert R."/>
            <person name="Binder M."/>
            <person name="Bloem J."/>
            <person name="Labutti K."/>
            <person name="Salamov A."/>
            <person name="Andreopoulos B."/>
            <person name="Baker S."/>
            <person name="Barry K."/>
            <person name="Bills G."/>
            <person name="Bluhm B."/>
            <person name="Cannon C."/>
            <person name="Castanera R."/>
            <person name="Culley D."/>
            <person name="Daum C."/>
            <person name="Ezra D."/>
            <person name="Gonzalez J."/>
            <person name="Henrissat B."/>
            <person name="Kuo A."/>
            <person name="Liang C."/>
            <person name="Lipzen A."/>
            <person name="Lutzoni F."/>
            <person name="Magnuson J."/>
            <person name="Mondo S."/>
            <person name="Nolan M."/>
            <person name="Ohm R."/>
            <person name="Pangilinan J."/>
            <person name="Park H.-J."/>
            <person name="Ramirez L."/>
            <person name="Alfaro M."/>
            <person name="Sun H."/>
            <person name="Tritt A."/>
            <person name="Yoshinaga Y."/>
            <person name="Zwiers L.-H."/>
            <person name="Turgeon B."/>
            <person name="Goodwin S."/>
            <person name="Spatafora J."/>
            <person name="Crous P."/>
            <person name="Grigoriev I."/>
        </authorList>
    </citation>
    <scope>NUCLEOTIDE SEQUENCE</scope>
    <source>
        <strain evidence="2">CBS 109.77</strain>
    </source>
</reference>
<protein>
    <submittedName>
        <fullName evidence="2">Uncharacterized protein</fullName>
    </submittedName>
</protein>
<evidence type="ECO:0000313" key="3">
    <source>
        <dbReference type="Proteomes" id="UP000799757"/>
    </source>
</evidence>
<name>A0A6A6WRU7_9PLEO</name>
<evidence type="ECO:0000313" key="2">
    <source>
        <dbReference type="EMBL" id="KAF2786625.1"/>
    </source>
</evidence>
<accession>A0A6A6WRU7</accession>
<feature type="compositionally biased region" description="Pro residues" evidence="1">
    <location>
        <begin position="142"/>
        <end position="151"/>
    </location>
</feature>
<dbReference type="Proteomes" id="UP000799757">
    <property type="component" value="Unassembled WGS sequence"/>
</dbReference>
<sequence length="163" mass="18419">MWMMDGIASCGKTARYWGLNYTLIAHRHNNVISNKPPFFLCRCSLVPQPPLFTCCTTTVASLSHRHRCSRVPQSPLSTFVCLTVTSSTSTVLRLFHTRRSSLVAQLPPFFILPAATILRSFHTTVVHQSHNHHHSTRQVENPFPPSPLPLPPKERIPSQVHIH</sequence>
<gene>
    <name evidence="2" type="ORF">K505DRAFT_141314</name>
</gene>
<proteinExistence type="predicted"/>
<dbReference type="EMBL" id="MU002432">
    <property type="protein sequence ID" value="KAF2786625.1"/>
    <property type="molecule type" value="Genomic_DNA"/>
</dbReference>
<dbReference type="AlphaFoldDB" id="A0A6A6WRU7"/>
<organism evidence="2 3">
    <name type="scientific">Melanomma pulvis-pyrius CBS 109.77</name>
    <dbReference type="NCBI Taxonomy" id="1314802"/>
    <lineage>
        <taxon>Eukaryota</taxon>
        <taxon>Fungi</taxon>
        <taxon>Dikarya</taxon>
        <taxon>Ascomycota</taxon>
        <taxon>Pezizomycotina</taxon>
        <taxon>Dothideomycetes</taxon>
        <taxon>Pleosporomycetidae</taxon>
        <taxon>Pleosporales</taxon>
        <taxon>Melanommataceae</taxon>
        <taxon>Melanomma</taxon>
    </lineage>
</organism>
<feature type="region of interest" description="Disordered" evidence="1">
    <location>
        <begin position="129"/>
        <end position="163"/>
    </location>
</feature>